<evidence type="ECO:0000256" key="6">
    <source>
        <dbReference type="SAM" id="Phobius"/>
    </source>
</evidence>
<feature type="transmembrane region" description="Helical" evidence="6">
    <location>
        <begin position="195"/>
        <end position="215"/>
    </location>
</feature>
<feature type="transmembrane region" description="Helical" evidence="6">
    <location>
        <begin position="394"/>
        <end position="414"/>
    </location>
</feature>
<dbReference type="PANTHER" id="PTHR30250:SF29">
    <property type="entry name" value="POLYSACCHARIDE BIOSYNTHESIS PROTEIN C-TERMINAL DOMAIN-CONTAINING PROTEIN"/>
    <property type="match status" value="1"/>
</dbReference>
<keyword evidence="8" id="KW-1185">Reference proteome</keyword>
<accession>A0ABU0ARP1</accession>
<feature type="transmembrane region" description="Helical" evidence="6">
    <location>
        <begin position="420"/>
        <end position="442"/>
    </location>
</feature>
<dbReference type="PANTHER" id="PTHR30250">
    <property type="entry name" value="PST FAMILY PREDICTED COLANIC ACID TRANSPORTER"/>
    <property type="match status" value="1"/>
</dbReference>
<feature type="transmembrane region" description="Helical" evidence="6">
    <location>
        <begin position="171"/>
        <end position="189"/>
    </location>
</feature>
<keyword evidence="5 6" id="KW-0472">Membrane</keyword>
<dbReference type="InterPro" id="IPR002797">
    <property type="entry name" value="Polysacc_synth"/>
</dbReference>
<evidence type="ECO:0000256" key="3">
    <source>
        <dbReference type="ARBA" id="ARBA00022692"/>
    </source>
</evidence>
<reference evidence="7 8" key="1">
    <citation type="submission" date="2023-07" db="EMBL/GenBank/DDBJ databases">
        <title>Genomic Encyclopedia of Type Strains, Phase IV (KMG-IV): sequencing the most valuable type-strain genomes for metagenomic binning, comparative biology and taxonomic classification.</title>
        <authorList>
            <person name="Goeker M."/>
        </authorList>
    </citation>
    <scope>NUCLEOTIDE SEQUENCE [LARGE SCALE GENOMIC DNA]</scope>
    <source>
        <strain evidence="7 8">DSM 23494</strain>
    </source>
</reference>
<keyword evidence="2" id="KW-1003">Cell membrane</keyword>
<feature type="transmembrane region" description="Helical" evidence="6">
    <location>
        <begin position="132"/>
        <end position="150"/>
    </location>
</feature>
<dbReference type="RefSeq" id="WP_307478754.1">
    <property type="nucleotide sequence ID" value="NZ_JAUSUB010000033.1"/>
</dbReference>
<comment type="caution">
    <text evidence="7">The sequence shown here is derived from an EMBL/GenBank/DDBJ whole genome shotgun (WGS) entry which is preliminary data.</text>
</comment>
<feature type="transmembrane region" description="Helical" evidence="6">
    <location>
        <begin position="54"/>
        <end position="77"/>
    </location>
</feature>
<proteinExistence type="predicted"/>
<feature type="transmembrane region" description="Helical" evidence="6">
    <location>
        <begin position="324"/>
        <end position="347"/>
    </location>
</feature>
<dbReference type="Proteomes" id="UP001238088">
    <property type="component" value="Unassembled WGS sequence"/>
</dbReference>
<evidence type="ECO:0000256" key="2">
    <source>
        <dbReference type="ARBA" id="ARBA00022475"/>
    </source>
</evidence>
<sequence>MDELKPVHQSNGFFKGTLILTAAAIIIKILSATYRVPFQNIVGDVGFYIYQQIYPFYGIALVLATSGFPVVISKLYAEQASEKGRKPAQNLFVISAIVISSIGFMGFSFLYWGADWFAIRMDDPELAGPLRVVSFIFLLLPVISLLRGYFQGEENMVPTAISQVSEQFIRVAIILFTAILFTKQGYSLYEVGGGAFFGSIAGGLAAVIILLVFLYKEKKSRPYIACGSLRMKGSWQVVKSLLIHSFAICVSSLLLIFIQLADSLNLYSLLVSSGFGELESKQMKGVYDRGQPLIQLGLVAATSMALSLVPLITKEKMKKDEASLYGMINLVLRMGLVIGVAATAGLWSIIEPTNIMLFENAKGSEVLAILSFLILFGSLIITVTAILQGLGYILYPAFIILIGCIMKYILNIIYVPKGDIAGAAIASCIALCIILILLLAKLKIHVKAPLVKKRFVFLIVLAAGCMVLSLSIYLQLTNGLYSNGDIRLVASFQALSGAAIGAVVYLYIVLKGKVFTEKELLMLPFGSKLTKLL</sequence>
<gene>
    <name evidence="7" type="ORF">J2S17_005011</name>
</gene>
<dbReference type="Pfam" id="PF01943">
    <property type="entry name" value="Polysacc_synt"/>
    <property type="match status" value="1"/>
</dbReference>
<feature type="transmembrane region" description="Helical" evidence="6">
    <location>
        <begin position="367"/>
        <end position="387"/>
    </location>
</feature>
<evidence type="ECO:0000256" key="1">
    <source>
        <dbReference type="ARBA" id="ARBA00004651"/>
    </source>
</evidence>
<evidence type="ECO:0000256" key="4">
    <source>
        <dbReference type="ARBA" id="ARBA00022989"/>
    </source>
</evidence>
<keyword evidence="4 6" id="KW-1133">Transmembrane helix</keyword>
<dbReference type="CDD" id="cd13124">
    <property type="entry name" value="MATE_SpoVB_like"/>
    <property type="match status" value="1"/>
</dbReference>
<protein>
    <submittedName>
        <fullName evidence="7">PST family polysaccharide transporter</fullName>
    </submittedName>
</protein>
<dbReference type="PIRSF" id="PIRSF038958">
    <property type="entry name" value="PG_synth_SpoVB"/>
    <property type="match status" value="1"/>
</dbReference>
<organism evidence="7 8">
    <name type="scientific">Cytobacillus purgationiresistens</name>
    <dbReference type="NCBI Taxonomy" id="863449"/>
    <lineage>
        <taxon>Bacteria</taxon>
        <taxon>Bacillati</taxon>
        <taxon>Bacillota</taxon>
        <taxon>Bacilli</taxon>
        <taxon>Bacillales</taxon>
        <taxon>Bacillaceae</taxon>
        <taxon>Cytobacillus</taxon>
    </lineage>
</organism>
<name>A0ABU0ARP1_9BACI</name>
<feature type="transmembrane region" description="Helical" evidence="6">
    <location>
        <begin position="454"/>
        <end position="476"/>
    </location>
</feature>
<keyword evidence="3 6" id="KW-0812">Transmembrane</keyword>
<feature type="transmembrane region" description="Helical" evidence="6">
    <location>
        <begin position="89"/>
        <end position="112"/>
    </location>
</feature>
<evidence type="ECO:0000313" key="7">
    <source>
        <dbReference type="EMBL" id="MDQ0273093.1"/>
    </source>
</evidence>
<evidence type="ECO:0000256" key="5">
    <source>
        <dbReference type="ARBA" id="ARBA00023136"/>
    </source>
</evidence>
<evidence type="ECO:0000313" key="8">
    <source>
        <dbReference type="Proteomes" id="UP001238088"/>
    </source>
</evidence>
<feature type="transmembrane region" description="Helical" evidence="6">
    <location>
        <begin position="488"/>
        <end position="510"/>
    </location>
</feature>
<dbReference type="InterPro" id="IPR024923">
    <property type="entry name" value="PG_synth_SpoVB"/>
</dbReference>
<feature type="transmembrane region" description="Helical" evidence="6">
    <location>
        <begin position="12"/>
        <end position="34"/>
    </location>
</feature>
<comment type="subcellular location">
    <subcellularLocation>
        <location evidence="1">Cell membrane</location>
        <topology evidence="1">Multi-pass membrane protein</topology>
    </subcellularLocation>
</comment>
<dbReference type="InterPro" id="IPR050833">
    <property type="entry name" value="Poly_Biosynth_Transport"/>
</dbReference>
<dbReference type="EMBL" id="JAUSUB010000033">
    <property type="protein sequence ID" value="MDQ0273093.1"/>
    <property type="molecule type" value="Genomic_DNA"/>
</dbReference>
<feature type="transmembrane region" description="Helical" evidence="6">
    <location>
        <begin position="241"/>
        <end position="261"/>
    </location>
</feature>
<feature type="transmembrane region" description="Helical" evidence="6">
    <location>
        <begin position="293"/>
        <end position="312"/>
    </location>
</feature>